<dbReference type="Pfam" id="PF07714">
    <property type="entry name" value="PK_Tyr_Ser-Thr"/>
    <property type="match status" value="1"/>
</dbReference>
<dbReference type="SUPFAM" id="SSF56112">
    <property type="entry name" value="Protein kinase-like (PK-like)"/>
    <property type="match status" value="1"/>
</dbReference>
<dbReference type="InterPro" id="IPR036352">
    <property type="entry name" value="Semap_dom_sf"/>
</dbReference>
<feature type="domain" description="Protein kinase" evidence="3">
    <location>
        <begin position="511"/>
        <end position="769"/>
    </location>
</feature>
<keyword evidence="2" id="KW-0732">Signal</keyword>
<dbReference type="Proteomes" id="UP000095283">
    <property type="component" value="Unplaced"/>
</dbReference>
<dbReference type="GO" id="GO:0005524">
    <property type="term" value="F:ATP binding"/>
    <property type="evidence" value="ECO:0007669"/>
    <property type="project" value="InterPro"/>
</dbReference>
<dbReference type="Gene3D" id="1.10.510.10">
    <property type="entry name" value="Transferase(Phosphotransferase) domain 1"/>
    <property type="match status" value="1"/>
</dbReference>
<dbReference type="PANTHER" id="PTHR24416:SF564">
    <property type="entry name" value="MACROPHAGE-STIMULATING PROTEIN RECEPTOR"/>
    <property type="match status" value="1"/>
</dbReference>
<organism evidence="4 5">
    <name type="scientific">Heterorhabditis bacteriophora</name>
    <name type="common">Entomopathogenic nematode worm</name>
    <dbReference type="NCBI Taxonomy" id="37862"/>
    <lineage>
        <taxon>Eukaryota</taxon>
        <taxon>Metazoa</taxon>
        <taxon>Ecdysozoa</taxon>
        <taxon>Nematoda</taxon>
        <taxon>Chromadorea</taxon>
        <taxon>Rhabditida</taxon>
        <taxon>Rhabditina</taxon>
        <taxon>Rhabditomorpha</taxon>
        <taxon>Strongyloidea</taxon>
        <taxon>Heterorhabditidae</taxon>
        <taxon>Heterorhabditis</taxon>
    </lineage>
</organism>
<name>A0A1I7XQ41_HETBA</name>
<feature type="signal peptide" evidence="2">
    <location>
        <begin position="1"/>
        <end position="19"/>
    </location>
</feature>
<proteinExistence type="predicted"/>
<evidence type="ECO:0000313" key="5">
    <source>
        <dbReference type="WBParaSite" id="Hba_19912"/>
    </source>
</evidence>
<dbReference type="SMART" id="SM00219">
    <property type="entry name" value="TyrKc"/>
    <property type="match status" value="1"/>
</dbReference>
<evidence type="ECO:0000259" key="3">
    <source>
        <dbReference type="PROSITE" id="PS50011"/>
    </source>
</evidence>
<keyword evidence="1" id="KW-1133">Transmembrane helix</keyword>
<evidence type="ECO:0000256" key="1">
    <source>
        <dbReference type="SAM" id="Phobius"/>
    </source>
</evidence>
<feature type="transmembrane region" description="Helical" evidence="1">
    <location>
        <begin position="464"/>
        <end position="485"/>
    </location>
</feature>
<dbReference type="InterPro" id="IPR001245">
    <property type="entry name" value="Ser-Thr/Tyr_kinase_cat_dom"/>
</dbReference>
<dbReference type="GO" id="GO:0007169">
    <property type="term" value="P:cell surface receptor protein tyrosine kinase signaling pathway"/>
    <property type="evidence" value="ECO:0007669"/>
    <property type="project" value="TreeGrafter"/>
</dbReference>
<dbReference type="InterPro" id="IPR020635">
    <property type="entry name" value="Tyr_kinase_cat_dom"/>
</dbReference>
<dbReference type="SUPFAM" id="SSF101912">
    <property type="entry name" value="Sema domain"/>
    <property type="match status" value="1"/>
</dbReference>
<dbReference type="PROSITE" id="PS50011">
    <property type="entry name" value="PROTEIN_KINASE_DOM"/>
    <property type="match status" value="1"/>
</dbReference>
<keyword evidence="1" id="KW-0472">Membrane</keyword>
<keyword evidence="4" id="KW-1185">Reference proteome</keyword>
<dbReference type="GO" id="GO:0007399">
    <property type="term" value="P:nervous system development"/>
    <property type="evidence" value="ECO:0007669"/>
    <property type="project" value="TreeGrafter"/>
</dbReference>
<dbReference type="GO" id="GO:0004714">
    <property type="term" value="F:transmembrane receptor protein tyrosine kinase activity"/>
    <property type="evidence" value="ECO:0007669"/>
    <property type="project" value="TreeGrafter"/>
</dbReference>
<dbReference type="InterPro" id="IPR050122">
    <property type="entry name" value="RTK"/>
</dbReference>
<dbReference type="InterPro" id="IPR000719">
    <property type="entry name" value="Prot_kinase_dom"/>
</dbReference>
<sequence>MYSFILIFNCLVLYDSINGFNHSSPSNKAIAQADWSSEVLAIHSEFDSLAVATREKIYIYKQEYPTALANVSVTRAPDKIVLRAVDSWDRAAILTYPVRDYGFISPEQIAPDAPYIMDIVTVQGFTRGMFSYFVGSTYQPYEPFINANLKNENRTIVKITRICSSDKTKQLESRMDVAIDCDLKDPVRRVDASFFDSQRDQLTLVVATGTSPHIRSVCLLDMDKVEVRFNEDWNTCQKTSIYDGSRDCETAIDDSNLKDHCYIFTRRADGFRMQTCIKFGLDTQVAYKNCELDKLEKNAYRYGWLEDFKPFNGVLIARMVEQIEKVTAIIPDSRNGALFLAIDNDGQNKVIRVSMVRISCSDLYDSCEALAQVYVVVGGWMDPLSCVWCPDEHRHIVISSYDKFACTQPLTKMCPPVVDHANRNDNHSEWEIFGSNLDKMEDVEVYVCDERCKINKNLSSSSKAWKAVLAVTVVLIILVVLMFIIWQARKRIMLFVLMADMWVLLNYLLNEFQCTSKCSGNFGVVKRGIYIQSDDTKREVACKMIKEGISGVTEFISEGRTMARFNHPRVMQLIGISFTHNKAPIIITDYMVNGDLVTYLRDADKIAQGMEYLHSCNFIHRDLAARNCMYVSIDSLLKHHQLITTQSTVFSFRLDISLNIKIADFGLCRELNKDRLYEPSIKDRDLPLRWMAIEALQDEKDNKYSGVYAYSSKALMRPKFTELVLRVENLIKSMENCQRVQLYSHYEKVSSFSSANNTSIPTEQNSESF</sequence>
<reference evidence="5" key="1">
    <citation type="submission" date="2016-11" db="UniProtKB">
        <authorList>
            <consortium name="WormBaseParasite"/>
        </authorList>
    </citation>
    <scope>IDENTIFICATION</scope>
</reference>
<dbReference type="InterPro" id="IPR011009">
    <property type="entry name" value="Kinase-like_dom_sf"/>
</dbReference>
<keyword evidence="1" id="KW-0812">Transmembrane</keyword>
<dbReference type="WBParaSite" id="Hba_19912">
    <property type="protein sequence ID" value="Hba_19912"/>
    <property type="gene ID" value="Hba_19912"/>
</dbReference>
<evidence type="ECO:0000313" key="4">
    <source>
        <dbReference type="Proteomes" id="UP000095283"/>
    </source>
</evidence>
<dbReference type="GO" id="GO:0016477">
    <property type="term" value="P:cell migration"/>
    <property type="evidence" value="ECO:0007669"/>
    <property type="project" value="TreeGrafter"/>
</dbReference>
<dbReference type="Gene3D" id="3.30.200.20">
    <property type="entry name" value="Phosphorylase Kinase, domain 1"/>
    <property type="match status" value="1"/>
</dbReference>
<dbReference type="Gene3D" id="2.130.10.10">
    <property type="entry name" value="YVTN repeat-like/Quinoprotein amine dehydrogenase"/>
    <property type="match status" value="1"/>
</dbReference>
<dbReference type="PANTHER" id="PTHR24416">
    <property type="entry name" value="TYROSINE-PROTEIN KINASE RECEPTOR"/>
    <property type="match status" value="1"/>
</dbReference>
<dbReference type="AlphaFoldDB" id="A0A1I7XQ41"/>
<feature type="transmembrane region" description="Helical" evidence="1">
    <location>
        <begin position="492"/>
        <end position="509"/>
    </location>
</feature>
<dbReference type="GO" id="GO:0005886">
    <property type="term" value="C:plasma membrane"/>
    <property type="evidence" value="ECO:0007669"/>
    <property type="project" value="TreeGrafter"/>
</dbReference>
<dbReference type="InterPro" id="IPR015943">
    <property type="entry name" value="WD40/YVTN_repeat-like_dom_sf"/>
</dbReference>
<dbReference type="GO" id="GO:0043235">
    <property type="term" value="C:receptor complex"/>
    <property type="evidence" value="ECO:0007669"/>
    <property type="project" value="TreeGrafter"/>
</dbReference>
<evidence type="ECO:0000256" key="2">
    <source>
        <dbReference type="SAM" id="SignalP"/>
    </source>
</evidence>
<feature type="chain" id="PRO_5009311343" evidence="2">
    <location>
        <begin position="20"/>
        <end position="769"/>
    </location>
</feature>
<accession>A0A1I7XQ41</accession>
<protein>
    <submittedName>
        <fullName evidence="5">Protein kinase domain-containing protein</fullName>
    </submittedName>
</protein>